<proteinExistence type="predicted"/>
<evidence type="ECO:0000313" key="3">
    <source>
        <dbReference type="Proteomes" id="UP000268016"/>
    </source>
</evidence>
<evidence type="ECO:0000259" key="1">
    <source>
        <dbReference type="Pfam" id="PF08818"/>
    </source>
</evidence>
<dbReference type="AlphaFoldDB" id="A0A3N2QLQ0"/>
<reference evidence="2 3" key="1">
    <citation type="submission" date="2018-10" db="EMBL/GenBank/DDBJ databases">
        <title>Histidinibacterium lentulum gen. nov., sp. nov., a marine bacterium from the culture broth of Picochlorum sp. 122.</title>
        <authorList>
            <person name="Wang G."/>
        </authorList>
    </citation>
    <scope>NUCLEOTIDE SEQUENCE [LARGE SCALE GENOMIC DNA]</scope>
    <source>
        <strain evidence="2 3">B17</strain>
    </source>
</reference>
<dbReference type="Proteomes" id="UP000268016">
    <property type="component" value="Unassembled WGS sequence"/>
</dbReference>
<name>A0A3N2QLQ0_9RHOB</name>
<protein>
    <submittedName>
        <fullName evidence="2">DUF1801 domain-containing protein</fullName>
    </submittedName>
</protein>
<organism evidence="2 3">
    <name type="scientific">Histidinibacterium lentulum</name>
    <dbReference type="NCBI Taxonomy" id="2480588"/>
    <lineage>
        <taxon>Bacteria</taxon>
        <taxon>Pseudomonadati</taxon>
        <taxon>Pseudomonadota</taxon>
        <taxon>Alphaproteobacteria</taxon>
        <taxon>Rhodobacterales</taxon>
        <taxon>Paracoccaceae</taxon>
        <taxon>Histidinibacterium</taxon>
    </lineage>
</organism>
<comment type="caution">
    <text evidence="2">The sequence shown here is derived from an EMBL/GenBank/DDBJ whole genome shotgun (WGS) entry which is preliminary data.</text>
</comment>
<gene>
    <name evidence="2" type="ORF">EAT49_19270</name>
</gene>
<accession>A0A3N2QLQ0</accession>
<evidence type="ECO:0000313" key="2">
    <source>
        <dbReference type="EMBL" id="ROT96123.1"/>
    </source>
</evidence>
<dbReference type="EMBL" id="RDRB01000013">
    <property type="protein sequence ID" value="ROT96123.1"/>
    <property type="molecule type" value="Genomic_DNA"/>
</dbReference>
<dbReference type="OrthoDB" id="3236524at2"/>
<sequence length="118" mass="12410">MTRPADHDAYLATLSGPERAALSRLRGVLAAELPGAAEVMAYGLPGFRERKLVAGYGAAKGHLSLYPFSGRVLDRLSAEIAAAGLSFSPGALTFPPDRLPPLSLIRLVIAERRAEIGG</sequence>
<dbReference type="SUPFAM" id="SSF159888">
    <property type="entry name" value="YdhG-like"/>
    <property type="match status" value="1"/>
</dbReference>
<dbReference type="Pfam" id="PF08818">
    <property type="entry name" value="DUF1801"/>
    <property type="match status" value="1"/>
</dbReference>
<keyword evidence="3" id="KW-1185">Reference proteome</keyword>
<feature type="domain" description="YdhG-like" evidence="1">
    <location>
        <begin position="19"/>
        <end position="111"/>
    </location>
</feature>
<dbReference type="RefSeq" id="WP_123643946.1">
    <property type="nucleotide sequence ID" value="NZ_ML119092.1"/>
</dbReference>
<dbReference type="Gene3D" id="3.90.1150.200">
    <property type="match status" value="1"/>
</dbReference>
<dbReference type="InterPro" id="IPR014922">
    <property type="entry name" value="YdhG-like"/>
</dbReference>